<dbReference type="Proteomes" id="UP000569329">
    <property type="component" value="Unassembled WGS sequence"/>
</dbReference>
<name>A0A839DV71_9PSEU</name>
<feature type="transmembrane region" description="Helical" evidence="2">
    <location>
        <begin position="12"/>
        <end position="34"/>
    </location>
</feature>
<dbReference type="EMBL" id="JACGWZ010000001">
    <property type="protein sequence ID" value="MBA8823287.1"/>
    <property type="molecule type" value="Genomic_DNA"/>
</dbReference>
<dbReference type="RefSeq" id="WP_328795869.1">
    <property type="nucleotide sequence ID" value="NZ_JACGWZ010000001.1"/>
</dbReference>
<evidence type="ECO:0000313" key="4">
    <source>
        <dbReference type="Proteomes" id="UP000569329"/>
    </source>
</evidence>
<accession>A0A839DV71</accession>
<keyword evidence="2" id="KW-0472">Membrane</keyword>
<feature type="region of interest" description="Disordered" evidence="1">
    <location>
        <begin position="191"/>
        <end position="228"/>
    </location>
</feature>
<keyword evidence="2" id="KW-1133">Transmembrane helix</keyword>
<evidence type="ECO:0000313" key="3">
    <source>
        <dbReference type="EMBL" id="MBA8823287.1"/>
    </source>
</evidence>
<protein>
    <submittedName>
        <fullName evidence="3">Uncharacterized protein</fullName>
    </submittedName>
</protein>
<feature type="transmembrane region" description="Helical" evidence="2">
    <location>
        <begin position="129"/>
        <end position="149"/>
    </location>
</feature>
<reference evidence="3 4" key="1">
    <citation type="submission" date="2020-07" db="EMBL/GenBank/DDBJ databases">
        <title>Sequencing the genomes of 1000 actinobacteria strains.</title>
        <authorList>
            <person name="Klenk H.-P."/>
        </authorList>
    </citation>
    <scope>NUCLEOTIDE SEQUENCE [LARGE SCALE GENOMIC DNA]</scope>
    <source>
        <strain evidence="3 4">DSM 45975</strain>
    </source>
</reference>
<dbReference type="AlphaFoldDB" id="A0A839DV71"/>
<dbReference type="InterPro" id="IPR045927">
    <property type="entry name" value="DUF6346"/>
</dbReference>
<dbReference type="Pfam" id="PF19873">
    <property type="entry name" value="DUF6346"/>
    <property type="match status" value="1"/>
</dbReference>
<organism evidence="3 4">
    <name type="scientific">Halosaccharopolyspora lacisalsi</name>
    <dbReference type="NCBI Taxonomy" id="1000566"/>
    <lineage>
        <taxon>Bacteria</taxon>
        <taxon>Bacillati</taxon>
        <taxon>Actinomycetota</taxon>
        <taxon>Actinomycetes</taxon>
        <taxon>Pseudonocardiales</taxon>
        <taxon>Pseudonocardiaceae</taxon>
        <taxon>Halosaccharopolyspora</taxon>
    </lineage>
</organism>
<feature type="compositionally biased region" description="Basic and acidic residues" evidence="1">
    <location>
        <begin position="191"/>
        <end position="214"/>
    </location>
</feature>
<evidence type="ECO:0000256" key="2">
    <source>
        <dbReference type="SAM" id="Phobius"/>
    </source>
</evidence>
<keyword evidence="2" id="KW-0812">Transmembrane</keyword>
<gene>
    <name evidence="3" type="ORF">FHX42_000616</name>
</gene>
<evidence type="ECO:0000256" key="1">
    <source>
        <dbReference type="SAM" id="MobiDB-lite"/>
    </source>
</evidence>
<proteinExistence type="predicted"/>
<keyword evidence="4" id="KW-1185">Reference proteome</keyword>
<sequence length="228" mass="26165">MNLQSDDLAIRLGKMLAGFLVVVVLLLLNLTIVFSLQAGYSETNAIAHVRSCENKGPISWRGFGNNWNCTAVFQQDGTGGTWRATVDFNLFTPEEIGTPQRVLVSDGGGRIVSSENVEYHQSTGISPGAAGWIWTATTFVFIFPTLWVFSRSVVWSFSQEEQRKFWEKIYGTPEERAAKKEKDREFYRQIRQNRADRKEARRNGQRRQGKDPKKAARKRMRELERQRD</sequence>
<comment type="caution">
    <text evidence="3">The sequence shown here is derived from an EMBL/GenBank/DDBJ whole genome shotgun (WGS) entry which is preliminary data.</text>
</comment>